<comment type="caution">
    <text evidence="2">The sequence shown here is derived from an EMBL/GenBank/DDBJ whole genome shotgun (WGS) entry which is preliminary data.</text>
</comment>
<dbReference type="Proteomes" id="UP000249819">
    <property type="component" value="Unassembled WGS sequence"/>
</dbReference>
<name>A0A327WBY6_9BACT</name>
<dbReference type="EMBL" id="QLMA01000001">
    <property type="protein sequence ID" value="RAJ88277.1"/>
    <property type="molecule type" value="Genomic_DNA"/>
</dbReference>
<accession>A0A327WBY6</accession>
<dbReference type="OrthoDB" id="1184601at2"/>
<evidence type="ECO:0000313" key="3">
    <source>
        <dbReference type="Proteomes" id="UP000249819"/>
    </source>
</evidence>
<protein>
    <submittedName>
        <fullName evidence="2">Uncharacterized protein</fullName>
    </submittedName>
</protein>
<feature type="region of interest" description="Disordered" evidence="1">
    <location>
        <begin position="284"/>
        <end position="306"/>
    </location>
</feature>
<gene>
    <name evidence="2" type="ORF">CLV59_1011047</name>
</gene>
<dbReference type="AlphaFoldDB" id="A0A327WBY6"/>
<keyword evidence="3" id="KW-1185">Reference proteome</keyword>
<dbReference type="RefSeq" id="WP_111590916.1">
    <property type="nucleotide sequence ID" value="NZ_QLMA01000001.1"/>
</dbReference>
<reference evidence="2 3" key="1">
    <citation type="submission" date="2018-06" db="EMBL/GenBank/DDBJ databases">
        <title>Genomic Encyclopedia of Archaeal and Bacterial Type Strains, Phase II (KMG-II): from individual species to whole genera.</title>
        <authorList>
            <person name="Goeker M."/>
        </authorList>
    </citation>
    <scope>NUCLEOTIDE SEQUENCE [LARGE SCALE GENOMIC DNA]</scope>
    <source>
        <strain evidence="2 3">DSM 29821</strain>
    </source>
</reference>
<evidence type="ECO:0000256" key="1">
    <source>
        <dbReference type="SAM" id="MobiDB-lite"/>
    </source>
</evidence>
<sequence length="337" mass="37727">MSSNQYSNIPPGWVGGFAQSNPQFEYPNPDLSSLPMLDNMANINLLERQQKVTWPEFSWEAEKDAPDPKRCFVMFSPDISRIGYDNSGRVYSIICPQQGTWIPGVGCMNVEVTVTGQGGWVDESSKENTLAADMMVMGKVWFSPSAKQSPFVQNIWSKFSNSNLPFPSDKANAIKVTTHKPQNPAQPIFPVRKGETTLFESPTFAKHPEAWGVGNVEVQMGPILKTNNDYVDHFNQLVLDLHNICSGNMLQNGNILSWNVWFEGPTLVDQNEWRSHAELWRDSIDADHGSPTGEGRPPQHFDGTPFHPVQELVDEKLKEIADWVAKHHPTIVDGGSH</sequence>
<evidence type="ECO:0000313" key="2">
    <source>
        <dbReference type="EMBL" id="RAJ88277.1"/>
    </source>
</evidence>
<proteinExistence type="predicted"/>
<organism evidence="2 3">
    <name type="scientific">Chitinophaga dinghuensis</name>
    <dbReference type="NCBI Taxonomy" id="1539050"/>
    <lineage>
        <taxon>Bacteria</taxon>
        <taxon>Pseudomonadati</taxon>
        <taxon>Bacteroidota</taxon>
        <taxon>Chitinophagia</taxon>
        <taxon>Chitinophagales</taxon>
        <taxon>Chitinophagaceae</taxon>
        <taxon>Chitinophaga</taxon>
    </lineage>
</organism>